<dbReference type="CDD" id="cd00146">
    <property type="entry name" value="PKD"/>
    <property type="match status" value="1"/>
</dbReference>
<dbReference type="AlphaFoldDB" id="X0WHQ4"/>
<accession>X0WHQ4</accession>
<dbReference type="InterPro" id="IPR013783">
    <property type="entry name" value="Ig-like_fold"/>
</dbReference>
<dbReference type="SUPFAM" id="SSF49299">
    <property type="entry name" value="PKD domain"/>
    <property type="match status" value="1"/>
</dbReference>
<name>X0WHQ4_9ZZZZ</name>
<evidence type="ECO:0000259" key="1">
    <source>
        <dbReference type="PROSITE" id="PS50093"/>
    </source>
</evidence>
<organism evidence="2">
    <name type="scientific">marine sediment metagenome</name>
    <dbReference type="NCBI Taxonomy" id="412755"/>
    <lineage>
        <taxon>unclassified sequences</taxon>
        <taxon>metagenomes</taxon>
        <taxon>ecological metagenomes</taxon>
    </lineage>
</organism>
<dbReference type="EMBL" id="BARS01043908">
    <property type="protein sequence ID" value="GAG30459.1"/>
    <property type="molecule type" value="Genomic_DNA"/>
</dbReference>
<comment type="caution">
    <text evidence="2">The sequence shown here is derived from an EMBL/GenBank/DDBJ whole genome shotgun (WGS) entry which is preliminary data.</text>
</comment>
<dbReference type="GO" id="GO:0006508">
    <property type="term" value="P:proteolysis"/>
    <property type="evidence" value="ECO:0007669"/>
    <property type="project" value="InterPro"/>
</dbReference>
<dbReference type="InterPro" id="IPR000668">
    <property type="entry name" value="Peptidase_C1A_C"/>
</dbReference>
<dbReference type="Gene3D" id="2.60.40.10">
    <property type="entry name" value="Immunoglobulins"/>
    <property type="match status" value="1"/>
</dbReference>
<protein>
    <recommendedName>
        <fullName evidence="1">PKD domain-containing protein</fullName>
    </recommendedName>
</protein>
<dbReference type="SUPFAM" id="SSF54001">
    <property type="entry name" value="Cysteine proteinases"/>
    <property type="match status" value="1"/>
</dbReference>
<dbReference type="InterPro" id="IPR025661">
    <property type="entry name" value="Pept_asp_AS"/>
</dbReference>
<dbReference type="InterPro" id="IPR038765">
    <property type="entry name" value="Papain-like_cys_pep_sf"/>
</dbReference>
<gene>
    <name evidence="2" type="ORF">S01H1_66409</name>
</gene>
<proteinExistence type="predicted"/>
<sequence>IGHIVMIVGWKDDPSIDKGGYWIVKNSWGTDWGYEGFFNLEYESLNIDSFQIDWVEYETSINWPPNKPIISGTEEGEVGEDLSFSTSTTDPNEKQLSYMWDWGDGTISDWMQSYDSGETVSTSHSWNEEDVYKVKVKAKNTDEKESEWSNLLTVCIPKKNDGNDQNQGKYNGGYRCWKSAQLGQSFISSKNTITMVKLYMCRIGNPIKLTISIRDELDKMDLSSVEISPNSVPETFRWIECDFPDINVIP</sequence>
<dbReference type="Pfam" id="PF18911">
    <property type="entry name" value="PKD_4"/>
    <property type="match status" value="1"/>
</dbReference>
<dbReference type="InterPro" id="IPR035986">
    <property type="entry name" value="PKD_dom_sf"/>
</dbReference>
<dbReference type="PROSITE" id="PS00640">
    <property type="entry name" value="THIOL_PROTEASE_ASN"/>
    <property type="match status" value="1"/>
</dbReference>
<evidence type="ECO:0000313" key="2">
    <source>
        <dbReference type="EMBL" id="GAG30459.1"/>
    </source>
</evidence>
<feature type="domain" description="PKD" evidence="1">
    <location>
        <begin position="65"/>
        <end position="141"/>
    </location>
</feature>
<dbReference type="InterPro" id="IPR000601">
    <property type="entry name" value="PKD_dom"/>
</dbReference>
<dbReference type="PROSITE" id="PS50093">
    <property type="entry name" value="PKD"/>
    <property type="match status" value="1"/>
</dbReference>
<reference evidence="2" key="1">
    <citation type="journal article" date="2014" name="Front. Microbiol.">
        <title>High frequency of phylogenetically diverse reductive dehalogenase-homologous genes in deep subseafloor sedimentary metagenomes.</title>
        <authorList>
            <person name="Kawai M."/>
            <person name="Futagami T."/>
            <person name="Toyoda A."/>
            <person name="Takaki Y."/>
            <person name="Nishi S."/>
            <person name="Hori S."/>
            <person name="Arai W."/>
            <person name="Tsubouchi T."/>
            <person name="Morono Y."/>
            <person name="Uchiyama I."/>
            <person name="Ito T."/>
            <person name="Fujiyama A."/>
            <person name="Inagaki F."/>
            <person name="Takami H."/>
        </authorList>
    </citation>
    <scope>NUCLEOTIDE SEQUENCE</scope>
    <source>
        <strain evidence="2">Expedition CK06-06</strain>
    </source>
</reference>
<feature type="non-terminal residue" evidence="2">
    <location>
        <position position="1"/>
    </location>
</feature>
<feature type="non-terminal residue" evidence="2">
    <location>
        <position position="250"/>
    </location>
</feature>
<dbReference type="GO" id="GO:0008234">
    <property type="term" value="F:cysteine-type peptidase activity"/>
    <property type="evidence" value="ECO:0007669"/>
    <property type="project" value="InterPro"/>
</dbReference>
<dbReference type="Pfam" id="PF00112">
    <property type="entry name" value="Peptidase_C1"/>
    <property type="match status" value="1"/>
</dbReference>
<dbReference type="Gene3D" id="2.40.50.170">
    <property type="entry name" value="Cysteine proteinases. Chain C"/>
    <property type="match status" value="1"/>
</dbReference>